<feature type="compositionally biased region" description="Basic and acidic residues" evidence="1">
    <location>
        <begin position="240"/>
        <end position="258"/>
    </location>
</feature>
<dbReference type="CDD" id="cd00037">
    <property type="entry name" value="CLECT"/>
    <property type="match status" value="1"/>
</dbReference>
<comment type="caution">
    <text evidence="4">The sequence shown here is derived from an EMBL/GenBank/DDBJ whole genome shotgun (WGS) entry which is preliminary data.</text>
</comment>
<dbReference type="EMBL" id="JAYMGO010000009">
    <property type="protein sequence ID" value="KAL1267388.1"/>
    <property type="molecule type" value="Genomic_DNA"/>
</dbReference>
<accession>A0ABR3MRX9</accession>
<sequence>MEEEAMEETERSRVETTEEIAKKETERTRVETMEGIAKKETEGSRVETMEERAKEETEGPGVETMEGRAKEETEGSGVETTEGIAKEETEGSRVETTEERAKEETEGPGVETMEGRAKEETEGSGVETTEGIAKEETEGSRVETTEERAKEETEGPGVETMEGRAKEETEGSGVETTEKRAKEETEGSMVETTEKRAKEETEGSGVETTEKRAKEETEGSMVETTEKRAKEETEGSGVETTEKRAKEETEGSRVETTEGIAKEETEGSMADPRLTHHTDDGLRGTPTLLKIQSTFSLLLYAPLHLLLRTYYTQRENMDIRKFFKKVSLHHCWYQLGAKPTLSLKPSDASGEDTADCPADGRTWLLFEVNCYHFVHGGEDVAKSYYLQDAKNMCRGYDLLTVKSAQENDFIIEYSHSVWKGKMNVWLGLYYDSDEEVLKWHDDHDNLSYSNWEGGGRDDTDLPILDTCVVLHSNTGKWENVSCSDEPENGVVCKTKAVWISPPKGNPLLSALVIITVVLILVISAVVWFIHQRNDPGSSPLNLIEYHPPFRSPSSDQTCLVEAEEIDVAP</sequence>
<dbReference type="PROSITE" id="PS50041">
    <property type="entry name" value="C_TYPE_LECTIN_2"/>
    <property type="match status" value="1"/>
</dbReference>
<gene>
    <name evidence="4" type="ORF">QQF64_032751</name>
</gene>
<protein>
    <recommendedName>
        <fullName evidence="3">C-type lectin domain-containing protein</fullName>
    </recommendedName>
</protein>
<dbReference type="Proteomes" id="UP001558613">
    <property type="component" value="Unassembled WGS sequence"/>
</dbReference>
<dbReference type="PANTHER" id="PTHR22803">
    <property type="entry name" value="MANNOSE, PHOSPHOLIPASE, LECTIN RECEPTOR RELATED"/>
    <property type="match status" value="1"/>
</dbReference>
<feature type="compositionally biased region" description="Basic and acidic residues" evidence="1">
    <location>
        <begin position="176"/>
        <end position="185"/>
    </location>
</feature>
<feature type="compositionally biased region" description="Basic and acidic residues" evidence="1">
    <location>
        <begin position="132"/>
        <end position="153"/>
    </location>
</feature>
<feature type="region of interest" description="Disordered" evidence="1">
    <location>
        <begin position="1"/>
        <end position="258"/>
    </location>
</feature>
<evidence type="ECO:0000256" key="2">
    <source>
        <dbReference type="SAM" id="Phobius"/>
    </source>
</evidence>
<evidence type="ECO:0000259" key="3">
    <source>
        <dbReference type="PROSITE" id="PS50041"/>
    </source>
</evidence>
<keyword evidence="2" id="KW-0812">Transmembrane</keyword>
<dbReference type="Pfam" id="PF00059">
    <property type="entry name" value="Lectin_C"/>
    <property type="match status" value="1"/>
</dbReference>
<feature type="transmembrane region" description="Helical" evidence="2">
    <location>
        <begin position="507"/>
        <end position="529"/>
    </location>
</feature>
<evidence type="ECO:0000256" key="1">
    <source>
        <dbReference type="SAM" id="MobiDB-lite"/>
    </source>
</evidence>
<feature type="domain" description="C-type lectin" evidence="3">
    <location>
        <begin position="366"/>
        <end position="485"/>
    </location>
</feature>
<dbReference type="InterPro" id="IPR016186">
    <property type="entry name" value="C-type_lectin-like/link_sf"/>
</dbReference>
<feature type="compositionally biased region" description="Basic and acidic residues" evidence="1">
    <location>
        <begin position="84"/>
        <end position="105"/>
    </location>
</feature>
<feature type="compositionally biased region" description="Basic and acidic residues" evidence="1">
    <location>
        <begin position="192"/>
        <end position="201"/>
    </location>
</feature>
<dbReference type="SUPFAM" id="SSF56436">
    <property type="entry name" value="C-type lectin-like"/>
    <property type="match status" value="1"/>
</dbReference>
<feature type="compositionally biased region" description="Basic and acidic residues" evidence="1">
    <location>
        <begin position="208"/>
        <end position="217"/>
    </location>
</feature>
<keyword evidence="2" id="KW-1133">Transmembrane helix</keyword>
<dbReference type="InterPro" id="IPR016187">
    <property type="entry name" value="CTDL_fold"/>
</dbReference>
<name>A0ABR3MRX9_9TELE</name>
<evidence type="ECO:0000313" key="4">
    <source>
        <dbReference type="EMBL" id="KAL1267388.1"/>
    </source>
</evidence>
<organism evidence="4 5">
    <name type="scientific">Cirrhinus molitorella</name>
    <name type="common">mud carp</name>
    <dbReference type="NCBI Taxonomy" id="172907"/>
    <lineage>
        <taxon>Eukaryota</taxon>
        <taxon>Metazoa</taxon>
        <taxon>Chordata</taxon>
        <taxon>Craniata</taxon>
        <taxon>Vertebrata</taxon>
        <taxon>Euteleostomi</taxon>
        <taxon>Actinopterygii</taxon>
        <taxon>Neopterygii</taxon>
        <taxon>Teleostei</taxon>
        <taxon>Ostariophysi</taxon>
        <taxon>Cypriniformes</taxon>
        <taxon>Cyprinidae</taxon>
        <taxon>Labeoninae</taxon>
        <taxon>Labeonini</taxon>
        <taxon>Cirrhinus</taxon>
    </lineage>
</organism>
<reference evidence="4 5" key="1">
    <citation type="submission" date="2023-09" db="EMBL/GenBank/DDBJ databases">
        <authorList>
            <person name="Wang M."/>
        </authorList>
    </citation>
    <scope>NUCLEOTIDE SEQUENCE [LARGE SCALE GENOMIC DNA]</scope>
    <source>
        <strain evidence="4">GT-2023</strain>
        <tissue evidence="4">Liver</tissue>
    </source>
</reference>
<feature type="compositionally biased region" description="Basic and acidic residues" evidence="1">
    <location>
        <begin position="8"/>
        <end position="57"/>
    </location>
</feature>
<dbReference type="InterPro" id="IPR001304">
    <property type="entry name" value="C-type_lectin-like"/>
</dbReference>
<keyword evidence="5" id="KW-1185">Reference proteome</keyword>
<keyword evidence="2" id="KW-0472">Membrane</keyword>
<evidence type="ECO:0000313" key="5">
    <source>
        <dbReference type="Proteomes" id="UP001558613"/>
    </source>
</evidence>
<dbReference type="InterPro" id="IPR050111">
    <property type="entry name" value="C-type_lectin/snaclec_domain"/>
</dbReference>
<dbReference type="SMART" id="SM00034">
    <property type="entry name" value="CLECT"/>
    <property type="match status" value="1"/>
</dbReference>
<dbReference type="Gene3D" id="3.10.100.10">
    <property type="entry name" value="Mannose-Binding Protein A, subunit A"/>
    <property type="match status" value="1"/>
</dbReference>
<feature type="compositionally biased region" description="Basic and acidic residues" evidence="1">
    <location>
        <begin position="224"/>
        <end position="233"/>
    </location>
</feature>
<proteinExistence type="predicted"/>